<dbReference type="SUPFAM" id="SSF48317">
    <property type="entry name" value="Acid phosphatase/Vanadium-dependent haloperoxidase"/>
    <property type="match status" value="1"/>
</dbReference>
<dbReference type="PANTHER" id="PTHR34599">
    <property type="entry name" value="PEROXIDASE-RELATED"/>
    <property type="match status" value="1"/>
</dbReference>
<proteinExistence type="predicted"/>
<dbReference type="CDD" id="cd03398">
    <property type="entry name" value="PAP2_haloperoxidase"/>
    <property type="match status" value="1"/>
</dbReference>
<sequence>MSRRLAVATLLAVVWPIAIAPTAPAAAVTTTTTNAVITWDRNAQSAIWDVGQQLPWKQSRSFAMVSGAAYDAVNAILGTPYRPLLAAPPATGQESIEAAVATAYYQVLAAVLPAQADRLRAQYDEALAAVPDGPAERGGIAVGRRAAATMIAARESDGSDAVAQWAIGTEPGQWRPTPPLNTGDGAEVADIKPLLVPSAAMFRTAGPPALTTAAYADDLNEVKAVGKVDSTVRTTDQTEAAIWWHDRNLTEWQIKRQIAETQHLSVLQTARMFAMVDVIALDAQIACFDDKRAWGFWRPITAVRLADTDGNPSTTADPTWTPLLITPPFPDHPSGHACSTAARMATMRTFLGRDHVAFSAYSVASGTTRYFTSFSQAVEELLGARVWGGIHFRTADIQGGKLGEAVSSYVTARYFKRNRR</sequence>
<feature type="signal peptide" evidence="1">
    <location>
        <begin position="1"/>
        <end position="25"/>
    </location>
</feature>
<organism evidence="2 3">
    <name type="scientific">Paractinoplanes durhamensis</name>
    <dbReference type="NCBI Taxonomy" id="113563"/>
    <lineage>
        <taxon>Bacteria</taxon>
        <taxon>Bacillati</taxon>
        <taxon>Actinomycetota</taxon>
        <taxon>Actinomycetes</taxon>
        <taxon>Micromonosporales</taxon>
        <taxon>Micromonosporaceae</taxon>
        <taxon>Paractinoplanes</taxon>
    </lineage>
</organism>
<reference evidence="2 3" key="1">
    <citation type="submission" date="2021-01" db="EMBL/GenBank/DDBJ databases">
        <title>Whole genome shotgun sequence of Actinoplanes durhamensis NBRC 14914.</title>
        <authorList>
            <person name="Komaki H."/>
            <person name="Tamura T."/>
        </authorList>
    </citation>
    <scope>NUCLEOTIDE SEQUENCE [LARGE SCALE GENOMIC DNA]</scope>
    <source>
        <strain evidence="2 3">NBRC 14914</strain>
    </source>
</reference>
<dbReference type="EMBL" id="BOML01000059">
    <property type="protein sequence ID" value="GIE06236.1"/>
    <property type="molecule type" value="Genomic_DNA"/>
</dbReference>
<dbReference type="InterPro" id="IPR052559">
    <property type="entry name" value="V-haloperoxidase"/>
</dbReference>
<dbReference type="PANTHER" id="PTHR34599:SF1">
    <property type="entry name" value="PHOSPHATIDIC ACID PHOSPHATASE TYPE 2_HALOPEROXIDASE DOMAIN-CONTAINING PROTEIN"/>
    <property type="match status" value="1"/>
</dbReference>
<evidence type="ECO:0000256" key="1">
    <source>
        <dbReference type="SAM" id="SignalP"/>
    </source>
</evidence>
<evidence type="ECO:0000313" key="2">
    <source>
        <dbReference type="EMBL" id="GIE06236.1"/>
    </source>
</evidence>
<name>A0ABQ3Z8T5_9ACTN</name>
<keyword evidence="3" id="KW-1185">Reference proteome</keyword>
<comment type="caution">
    <text evidence="2">The sequence shown here is derived from an EMBL/GenBank/DDBJ whole genome shotgun (WGS) entry which is preliminary data.</text>
</comment>
<evidence type="ECO:0000313" key="3">
    <source>
        <dbReference type="Proteomes" id="UP000637628"/>
    </source>
</evidence>
<dbReference type="InterPro" id="IPR036938">
    <property type="entry name" value="PAP2/HPO_sf"/>
</dbReference>
<dbReference type="Gene3D" id="1.10.606.20">
    <property type="match status" value="1"/>
</dbReference>
<gene>
    <name evidence="2" type="ORF">Adu01nite_75860</name>
</gene>
<feature type="chain" id="PRO_5047045819" description="PA-phosphatase" evidence="1">
    <location>
        <begin position="26"/>
        <end position="420"/>
    </location>
</feature>
<keyword evidence="1" id="KW-0732">Signal</keyword>
<evidence type="ECO:0008006" key="4">
    <source>
        <dbReference type="Google" id="ProtNLM"/>
    </source>
</evidence>
<accession>A0ABQ3Z8T5</accession>
<dbReference type="Proteomes" id="UP000637628">
    <property type="component" value="Unassembled WGS sequence"/>
</dbReference>
<protein>
    <recommendedName>
        <fullName evidence="4">PA-phosphatase</fullName>
    </recommendedName>
</protein>
<dbReference type="RefSeq" id="WP_203734077.1">
    <property type="nucleotide sequence ID" value="NZ_BAAATX010000022.1"/>
</dbReference>